<dbReference type="Proteomes" id="UP000030753">
    <property type="component" value="Unassembled WGS sequence"/>
</dbReference>
<evidence type="ECO:0000313" key="2">
    <source>
        <dbReference type="Proteomes" id="UP000030753"/>
    </source>
</evidence>
<name>W9HEF8_FUSOX</name>
<accession>W9HEF8</accession>
<dbReference type="HOGENOM" id="CLU_3191332_0_0_1"/>
<sequence>MQGPNSWREGGFVSVDRYAKDPSLKRRSMILKQTERGETYWVRDVH</sequence>
<dbReference type="EMBL" id="JH717850">
    <property type="protein sequence ID" value="EWY80637.1"/>
    <property type="molecule type" value="Genomic_DNA"/>
</dbReference>
<dbReference type="AlphaFoldDB" id="W9HEF8"/>
<gene>
    <name evidence="1" type="ORF">FOYG_16573</name>
</gene>
<organism evidence="1 2">
    <name type="scientific">Fusarium oxysporum NRRL 32931</name>
    <dbReference type="NCBI Taxonomy" id="660029"/>
    <lineage>
        <taxon>Eukaryota</taxon>
        <taxon>Fungi</taxon>
        <taxon>Dikarya</taxon>
        <taxon>Ascomycota</taxon>
        <taxon>Pezizomycotina</taxon>
        <taxon>Sordariomycetes</taxon>
        <taxon>Hypocreomycetidae</taxon>
        <taxon>Hypocreales</taxon>
        <taxon>Nectriaceae</taxon>
        <taxon>Fusarium</taxon>
        <taxon>Fusarium oxysporum species complex</taxon>
    </lineage>
</organism>
<evidence type="ECO:0000313" key="1">
    <source>
        <dbReference type="EMBL" id="EWY80637.1"/>
    </source>
</evidence>
<proteinExistence type="predicted"/>
<reference evidence="1 2" key="1">
    <citation type="submission" date="2011-06" db="EMBL/GenBank/DDBJ databases">
        <title>The Genome Sequence of Fusarium oxysporum FOSC 3-a.</title>
        <authorList>
            <consortium name="The Broad Institute Genome Sequencing Platform"/>
            <person name="Ma L.-J."/>
            <person name="Gale L.R."/>
            <person name="Schwartz D.C."/>
            <person name="Zhou S."/>
            <person name="Corby-Kistler H."/>
            <person name="Young S.K."/>
            <person name="Zeng Q."/>
            <person name="Gargeya S."/>
            <person name="Fitzgerald M."/>
            <person name="Haas B."/>
            <person name="Abouelleil A."/>
            <person name="Alvarado L."/>
            <person name="Arachchi H.M."/>
            <person name="Berlin A."/>
            <person name="Brown A."/>
            <person name="Chapman S.B."/>
            <person name="Chen Z."/>
            <person name="Dunbar C."/>
            <person name="Freedman E."/>
            <person name="Gearin G."/>
            <person name="Gellesch M."/>
            <person name="Goldberg J."/>
            <person name="Griggs A."/>
            <person name="Gujja S."/>
            <person name="Heiman D."/>
            <person name="Howarth C."/>
            <person name="Larson L."/>
            <person name="Lui A."/>
            <person name="MacDonald P.J.P."/>
            <person name="Mehta T."/>
            <person name="Montmayeur A."/>
            <person name="Murphy C."/>
            <person name="Neiman D."/>
            <person name="Pearson M."/>
            <person name="Priest M."/>
            <person name="Roberts A."/>
            <person name="Saif S."/>
            <person name="Shea T."/>
            <person name="Shenoy N."/>
            <person name="Sisk P."/>
            <person name="Stolte C."/>
            <person name="Sykes S."/>
            <person name="Wortman J."/>
            <person name="Nusbaum C."/>
            <person name="Birren B."/>
        </authorList>
    </citation>
    <scope>NUCLEOTIDE SEQUENCE [LARGE SCALE GENOMIC DNA]</scope>
    <source>
        <strain evidence="2">FOSC 3-a</strain>
    </source>
</reference>
<protein>
    <submittedName>
        <fullName evidence="1">Uncharacterized protein</fullName>
    </submittedName>
</protein>